<organism evidence="1 2">
    <name type="scientific">Lasius platythorax</name>
    <dbReference type="NCBI Taxonomy" id="488582"/>
    <lineage>
        <taxon>Eukaryota</taxon>
        <taxon>Metazoa</taxon>
        <taxon>Ecdysozoa</taxon>
        <taxon>Arthropoda</taxon>
        <taxon>Hexapoda</taxon>
        <taxon>Insecta</taxon>
        <taxon>Pterygota</taxon>
        <taxon>Neoptera</taxon>
        <taxon>Endopterygota</taxon>
        <taxon>Hymenoptera</taxon>
        <taxon>Apocrita</taxon>
        <taxon>Aculeata</taxon>
        <taxon>Formicoidea</taxon>
        <taxon>Formicidae</taxon>
        <taxon>Formicinae</taxon>
        <taxon>Lasius</taxon>
        <taxon>Lasius</taxon>
    </lineage>
</organism>
<name>A0AAV2P9I0_9HYME</name>
<gene>
    <name evidence="1" type="ORF">LPLAT_LOCUS13697</name>
</gene>
<dbReference type="EMBL" id="OZ034831">
    <property type="protein sequence ID" value="CAL1688679.1"/>
    <property type="molecule type" value="Genomic_DNA"/>
</dbReference>
<reference evidence="1" key="1">
    <citation type="submission" date="2024-04" db="EMBL/GenBank/DDBJ databases">
        <authorList>
            <consortium name="Molecular Ecology Group"/>
        </authorList>
    </citation>
    <scope>NUCLEOTIDE SEQUENCE</scope>
</reference>
<evidence type="ECO:0000313" key="1">
    <source>
        <dbReference type="EMBL" id="CAL1688679.1"/>
    </source>
</evidence>
<proteinExistence type="predicted"/>
<keyword evidence="2" id="KW-1185">Reference proteome</keyword>
<dbReference type="AlphaFoldDB" id="A0AAV2P9I0"/>
<evidence type="ECO:0000313" key="2">
    <source>
        <dbReference type="Proteomes" id="UP001497644"/>
    </source>
</evidence>
<sequence length="263" mass="30142">MRNWFANSPLRRAHYADLFNLINDNNKRFLNLVQLSVTRWLAWEGAVKLISYQWLELKTHFKTVAAGKEKCYTARTLCSMFKNPANHLYLIFLKSILHEVNEANVLFQSTQQEVTKVYETLTALVLSVATRIIKPLFIASVIKTEAKFNCIEEALNNELGLQSSSNVDFGIEFKNVATAYNLKSEDLDDVKTRCRQYLIILLTELLKRIPSNISILKTSKLCPKSVLSTIKKVSIKDLSIALLDIRTDLTEIENQLQKLPFID</sequence>
<protein>
    <submittedName>
        <fullName evidence="1">Uncharacterized protein</fullName>
    </submittedName>
</protein>
<dbReference type="Proteomes" id="UP001497644">
    <property type="component" value="Chromosome 8"/>
</dbReference>
<accession>A0AAV2P9I0</accession>